<evidence type="ECO:0000313" key="2">
    <source>
        <dbReference type="Proteomes" id="UP000030665"/>
    </source>
</evidence>
<gene>
    <name evidence="1" type="ORF">TTRE_0000944301</name>
</gene>
<accession>A0A077ZMP9</accession>
<protein>
    <submittedName>
        <fullName evidence="1">Putative dna repair protein rad32 protein</fullName>
    </submittedName>
</protein>
<sequence>MAKQEVVVDFRRGLVYGPEFGELKWMNKGLNASLPAVHTVHGHDEASPPENECLIDFEVPNLERDKEECELPQCA</sequence>
<evidence type="ECO:0000313" key="1">
    <source>
        <dbReference type="EMBL" id="CDW61029.1"/>
    </source>
</evidence>
<dbReference type="Proteomes" id="UP000030665">
    <property type="component" value="Unassembled WGS sequence"/>
</dbReference>
<keyword evidence="2" id="KW-1185">Reference proteome</keyword>
<proteinExistence type="predicted"/>
<name>A0A077ZMP9_TRITR</name>
<reference evidence="1" key="1">
    <citation type="submission" date="2014-01" db="EMBL/GenBank/DDBJ databases">
        <authorList>
            <person name="Aslett M."/>
        </authorList>
    </citation>
    <scope>NUCLEOTIDE SEQUENCE</scope>
</reference>
<reference evidence="1" key="2">
    <citation type="submission" date="2014-03" db="EMBL/GenBank/DDBJ databases">
        <title>The whipworm genome and dual-species transcriptomics of an intimate host-pathogen interaction.</title>
        <authorList>
            <person name="Foth B.J."/>
            <person name="Tsai I.J."/>
            <person name="Reid A.J."/>
            <person name="Bancroft A.J."/>
            <person name="Nichol S."/>
            <person name="Tracey A."/>
            <person name="Holroyd N."/>
            <person name="Cotton J.A."/>
            <person name="Stanley E.J."/>
            <person name="Zarowiecki M."/>
            <person name="Liu J.Z."/>
            <person name="Huckvale T."/>
            <person name="Cooper P.J."/>
            <person name="Grencis R.K."/>
            <person name="Berriman M."/>
        </authorList>
    </citation>
    <scope>NUCLEOTIDE SEQUENCE [LARGE SCALE GENOMIC DNA]</scope>
</reference>
<organism evidence="1 2">
    <name type="scientific">Trichuris trichiura</name>
    <name type="common">Whipworm</name>
    <name type="synonym">Trichocephalus trichiurus</name>
    <dbReference type="NCBI Taxonomy" id="36087"/>
    <lineage>
        <taxon>Eukaryota</taxon>
        <taxon>Metazoa</taxon>
        <taxon>Ecdysozoa</taxon>
        <taxon>Nematoda</taxon>
        <taxon>Enoplea</taxon>
        <taxon>Dorylaimia</taxon>
        <taxon>Trichinellida</taxon>
        <taxon>Trichuridae</taxon>
        <taxon>Trichuris</taxon>
    </lineage>
</organism>
<dbReference type="EMBL" id="HG807725">
    <property type="protein sequence ID" value="CDW61029.1"/>
    <property type="molecule type" value="Genomic_DNA"/>
</dbReference>
<dbReference type="AlphaFoldDB" id="A0A077ZMP9"/>